<organism evidence="1 2">
    <name type="scientific">[Clostridium] ammoniilyticum</name>
    <dbReference type="NCBI Taxonomy" id="2981784"/>
    <lineage>
        <taxon>Bacteria</taxon>
        <taxon>Bacillati</taxon>
        <taxon>Bacillota</taxon>
        <taxon>Erysipelotrichia</taxon>
        <taxon>Erysipelotrichales</taxon>
        <taxon>Coprobacillaceae</taxon>
        <taxon>Faecalibacillus</taxon>
    </lineage>
</organism>
<dbReference type="PANTHER" id="PTHR10000">
    <property type="entry name" value="PHOSPHOSERINE PHOSPHATASE"/>
    <property type="match status" value="1"/>
</dbReference>
<dbReference type="PANTHER" id="PTHR10000:SF8">
    <property type="entry name" value="HAD SUPERFAMILY HYDROLASE-LIKE, TYPE 3"/>
    <property type="match status" value="1"/>
</dbReference>
<dbReference type="Pfam" id="PF08282">
    <property type="entry name" value="Hydrolase_3"/>
    <property type="match status" value="1"/>
</dbReference>
<accession>A0ABT2SUI8</accession>
<dbReference type="PROSITE" id="PS01228">
    <property type="entry name" value="COF_1"/>
    <property type="match status" value="1"/>
</dbReference>
<protein>
    <submittedName>
        <fullName evidence="1">Cof-type HAD-IIB family hydrolase</fullName>
    </submittedName>
</protein>
<proteinExistence type="predicted"/>
<dbReference type="NCBIfam" id="TIGR00099">
    <property type="entry name" value="Cof-subfamily"/>
    <property type="match status" value="1"/>
</dbReference>
<dbReference type="Proteomes" id="UP001208364">
    <property type="component" value="Unassembled WGS sequence"/>
</dbReference>
<evidence type="ECO:0000313" key="2">
    <source>
        <dbReference type="Proteomes" id="UP001208364"/>
    </source>
</evidence>
<keyword evidence="2" id="KW-1185">Reference proteome</keyword>
<sequence>MNVKAIMCDIDGTLLSSDGVVAPKTVEMIKKAREQRILFGLSTGRDVNSIQTLLKSWGIDGLVDMIVGTGGAEIYGYTLDLEKAQYPLDGRLIKSIIKHYEDMDCNFAIPEDGVLFVPKDDEHIQMLSKAVKIPYQVVNYDEFLQNSKPKLIIICKPEDMDKIIERSKTFHSDEFKSSSLKTASVLYEYMDPRVSKTAGLIEILKLHHIDLKEIVTFGDADNVYDMTLHAGVGVVMANGSDKTKSVADYIADDNDHDGIEKFILGEQKWVKLFLLILMEHY</sequence>
<name>A0ABT2SUI8_9FIRM</name>
<dbReference type="Gene3D" id="3.40.50.1000">
    <property type="entry name" value="HAD superfamily/HAD-like"/>
    <property type="match status" value="1"/>
</dbReference>
<dbReference type="EMBL" id="JAOQJR010000005">
    <property type="protein sequence ID" value="MCU6738276.1"/>
    <property type="molecule type" value="Genomic_DNA"/>
</dbReference>
<dbReference type="InterPro" id="IPR006379">
    <property type="entry name" value="HAD-SF_hydro_IIB"/>
</dbReference>
<gene>
    <name evidence="1" type="ORF">OCV55_06235</name>
</gene>
<dbReference type="RefSeq" id="WP_147580125.1">
    <property type="nucleotide sequence ID" value="NZ_JAOQJR010000005.1"/>
</dbReference>
<comment type="caution">
    <text evidence="1">The sequence shown here is derived from an EMBL/GenBank/DDBJ whole genome shotgun (WGS) entry which is preliminary data.</text>
</comment>
<evidence type="ECO:0000313" key="1">
    <source>
        <dbReference type="EMBL" id="MCU6738276.1"/>
    </source>
</evidence>
<dbReference type="InterPro" id="IPR000150">
    <property type="entry name" value="Cof"/>
</dbReference>
<dbReference type="SUPFAM" id="SSF56784">
    <property type="entry name" value="HAD-like"/>
    <property type="match status" value="1"/>
</dbReference>
<keyword evidence="1" id="KW-0378">Hydrolase</keyword>
<reference evidence="1 2" key="1">
    <citation type="journal article" date="2021" name="ISME Commun">
        <title>Automated analysis of genomic sequences facilitates high-throughput and comprehensive description of bacteria.</title>
        <authorList>
            <person name="Hitch T.C.A."/>
        </authorList>
    </citation>
    <scope>NUCLEOTIDE SEQUENCE [LARGE SCALE GENOMIC DNA]</scope>
    <source>
        <strain evidence="1 2">H4_15</strain>
    </source>
</reference>
<dbReference type="NCBIfam" id="TIGR01484">
    <property type="entry name" value="HAD-SF-IIB"/>
    <property type="match status" value="1"/>
</dbReference>
<dbReference type="Gene3D" id="3.30.1240.10">
    <property type="match status" value="1"/>
</dbReference>
<dbReference type="InterPro" id="IPR023214">
    <property type="entry name" value="HAD_sf"/>
</dbReference>
<dbReference type="GO" id="GO:0016787">
    <property type="term" value="F:hydrolase activity"/>
    <property type="evidence" value="ECO:0007669"/>
    <property type="project" value="UniProtKB-KW"/>
</dbReference>
<dbReference type="InterPro" id="IPR036412">
    <property type="entry name" value="HAD-like_sf"/>
</dbReference>